<feature type="domain" description="RNA 3'-terminal phosphate cyclase" evidence="1">
    <location>
        <begin position="31"/>
        <end position="71"/>
    </location>
</feature>
<dbReference type="InterPro" id="IPR023797">
    <property type="entry name" value="RNA3'_phos_cyclase_dom"/>
</dbReference>
<dbReference type="Pfam" id="PF01137">
    <property type="entry name" value="RTC"/>
    <property type="match status" value="1"/>
</dbReference>
<feature type="non-terminal residue" evidence="2">
    <location>
        <position position="1"/>
    </location>
</feature>
<accession>A0A558FSI2</accession>
<comment type="caution">
    <text evidence="2">The sequence shown here is derived from an EMBL/GenBank/DDBJ whole genome shotgun (WGS) entry which is preliminary data.</text>
</comment>
<dbReference type="AlphaFoldDB" id="A0A558FSI2"/>
<sequence length="94" mass="10003">RLLAVVRGRLRGPVDSRRAAASFLDWLGGDAPVDRHMADQLLVWVALAGGRLRIPAVTDHVRTNLDVIRAFGYDVTLLAGDDGAGAVVESDGGR</sequence>
<dbReference type="Proteomes" id="UP000320212">
    <property type="component" value="Unassembled WGS sequence"/>
</dbReference>
<organism evidence="2 3">
    <name type="scientific">Haloferax volcanii</name>
    <name type="common">Halobacterium volcanii</name>
    <dbReference type="NCBI Taxonomy" id="2246"/>
    <lineage>
        <taxon>Archaea</taxon>
        <taxon>Methanobacteriati</taxon>
        <taxon>Methanobacteriota</taxon>
        <taxon>Stenosarchaea group</taxon>
        <taxon>Halobacteria</taxon>
        <taxon>Halobacteriales</taxon>
        <taxon>Haloferacaceae</taxon>
        <taxon>Haloferax</taxon>
    </lineage>
</organism>
<gene>
    <name evidence="2" type="ORF">FQA18_18965</name>
</gene>
<reference evidence="2 3" key="1">
    <citation type="submission" date="2019-07" db="EMBL/GenBank/DDBJ databases">
        <title>Draft genome sequence of Haloferax volcanii SS0101, isolated from salt farm in Samut Sakhon, Thailand.</title>
        <authorList>
            <person name="Wanthongcharoen S."/>
            <person name="Yamprayoonswat W."/>
            <person name="Ruangsuj P."/>
            <person name="Thongpramul N."/>
            <person name="Jumpathong W."/>
            <person name="Sittihan S."/>
            <person name="Kanjanavas P."/>
            <person name="Yasawong M."/>
        </authorList>
    </citation>
    <scope>NUCLEOTIDE SEQUENCE [LARGE SCALE GENOMIC DNA]</scope>
    <source>
        <strain evidence="2 3">SS0101</strain>
    </source>
</reference>
<name>A0A558FSI2_HALVO</name>
<evidence type="ECO:0000259" key="1">
    <source>
        <dbReference type="Pfam" id="PF01137"/>
    </source>
</evidence>
<dbReference type="EMBL" id="VMTR01000296">
    <property type="protein sequence ID" value="TVT88461.1"/>
    <property type="molecule type" value="Genomic_DNA"/>
</dbReference>
<dbReference type="Gene3D" id="3.30.360.20">
    <property type="entry name" value="RNA 3'-terminal phosphate cyclase, insert domain"/>
    <property type="match status" value="1"/>
</dbReference>
<proteinExistence type="predicted"/>
<evidence type="ECO:0000313" key="3">
    <source>
        <dbReference type="Proteomes" id="UP000320212"/>
    </source>
</evidence>
<dbReference type="Gene3D" id="3.65.10.20">
    <property type="entry name" value="RNA 3'-terminal phosphate cyclase domain"/>
    <property type="match status" value="1"/>
</dbReference>
<dbReference type="InterPro" id="IPR036553">
    <property type="entry name" value="RPTC_insert"/>
</dbReference>
<dbReference type="RefSeq" id="WP_315851372.1">
    <property type="nucleotide sequence ID" value="NZ_VMTR01000296.1"/>
</dbReference>
<dbReference type="InterPro" id="IPR037136">
    <property type="entry name" value="RNA3'_phos_cyclase_dom_sf"/>
</dbReference>
<evidence type="ECO:0000313" key="2">
    <source>
        <dbReference type="EMBL" id="TVT88461.1"/>
    </source>
</evidence>
<protein>
    <recommendedName>
        <fullName evidence="1">RNA 3'-terminal phosphate cyclase domain-containing protein</fullName>
    </recommendedName>
</protein>